<dbReference type="OrthoDB" id="5959154at2759"/>
<evidence type="ECO:0000256" key="7">
    <source>
        <dbReference type="ARBA" id="ARBA00023136"/>
    </source>
</evidence>
<evidence type="ECO:0000256" key="12">
    <source>
        <dbReference type="RuleBase" id="RU000688"/>
    </source>
</evidence>
<dbReference type="Gene3D" id="1.20.1070.10">
    <property type="entry name" value="Rhodopsin 7-helix transmembrane proteins"/>
    <property type="match status" value="1"/>
</dbReference>
<dbReference type="OMA" id="VTKKWAY"/>
<sequence>MDELNNTDCHNQPTINTGAHMWISAVMFGLGFFGNVAALLILEIQRRRDSRNKDMKPSGLFHIFILSLVVTDLTGTCLTSPVVLLSHAMNTTLVEMIPKCEVLCKYFGFSMTFFSLITLSLLLSTALDRCFAIGYPYLYCQHVTKKWAYVTIAVMFFISIMLSLLPFVGFGRYVQYCPGTWCFIDMNPPDKEDRAYANLFATVMLVLVLTNVVCHGFVVYHLYKMYQRRNRRGSVIATMRSSSKRRMMSMAVEVEHLILLIVMTVIFLICTLPLVFRVYINSTTTHENHPMDLVALRFISFTSIIDPWVFIFLSPGVLNFFWVSFCNAPLGRFSSSACKTSQAKDDHRSHLQTTYTEDKV</sequence>
<accession>A0A8C6NIQ7</accession>
<dbReference type="SUPFAM" id="SSF81321">
    <property type="entry name" value="Family A G protein-coupled receptor-like"/>
    <property type="match status" value="1"/>
</dbReference>
<dbReference type="PROSITE" id="PS50262">
    <property type="entry name" value="G_PROTEIN_RECEP_F1_2"/>
    <property type="match status" value="1"/>
</dbReference>
<comment type="subcellular location">
    <subcellularLocation>
        <location evidence="1">Cell membrane</location>
        <topology evidence="1">Multi-pass membrane protein</topology>
    </subcellularLocation>
</comment>
<keyword evidence="9" id="KW-0325">Glycoprotein</keyword>
<feature type="transmembrane region" description="Helical" evidence="13">
    <location>
        <begin position="195"/>
        <end position="223"/>
    </location>
</feature>
<dbReference type="PRINTS" id="PR01788">
    <property type="entry name" value="PROSTANOIDR"/>
</dbReference>
<dbReference type="GeneTree" id="ENSGT01050000244902"/>
<evidence type="ECO:0000256" key="6">
    <source>
        <dbReference type="ARBA" id="ARBA00023040"/>
    </source>
</evidence>
<feature type="transmembrane region" description="Helical" evidence="13">
    <location>
        <begin position="296"/>
        <end position="322"/>
    </location>
</feature>
<evidence type="ECO:0000256" key="8">
    <source>
        <dbReference type="ARBA" id="ARBA00023170"/>
    </source>
</evidence>
<comment type="similarity">
    <text evidence="12">Belongs to the G-protein coupled receptor 1 family.</text>
</comment>
<feature type="transmembrane region" description="Helical" evidence="13">
    <location>
        <begin position="63"/>
        <end position="86"/>
    </location>
</feature>
<dbReference type="GO" id="GO:0006954">
    <property type="term" value="P:inflammatory response"/>
    <property type="evidence" value="ECO:0007669"/>
    <property type="project" value="TreeGrafter"/>
</dbReference>
<evidence type="ECO:0000313" key="15">
    <source>
        <dbReference type="EMBL" id="KAF7214866.1"/>
    </source>
</evidence>
<evidence type="ECO:0000256" key="2">
    <source>
        <dbReference type="ARBA" id="ARBA00017628"/>
    </source>
</evidence>
<dbReference type="PROSITE" id="PS00237">
    <property type="entry name" value="G_PROTEIN_RECEP_F1_1"/>
    <property type="match status" value="1"/>
</dbReference>
<evidence type="ECO:0000256" key="13">
    <source>
        <dbReference type="SAM" id="Phobius"/>
    </source>
</evidence>
<keyword evidence="17" id="KW-1185">Reference proteome</keyword>
<keyword evidence="4 12" id="KW-0812">Transmembrane</keyword>
<keyword evidence="5 13" id="KW-1133">Transmembrane helix</keyword>
<dbReference type="PANTHER" id="PTHR11866:SF8">
    <property type="entry name" value="PROSTAGLANDIN E2 RECEPTOR EP2 SUBTYPE"/>
    <property type="match status" value="1"/>
</dbReference>
<evidence type="ECO:0000313" key="16">
    <source>
        <dbReference type="Ensembl" id="ENSNFUP00015004126.1"/>
    </source>
</evidence>
<keyword evidence="10 12" id="KW-0807">Transducer</keyword>
<feature type="transmembrane region" description="Helical" evidence="13">
    <location>
        <begin position="254"/>
        <end position="276"/>
    </location>
</feature>
<dbReference type="GO" id="GO:0005886">
    <property type="term" value="C:plasma membrane"/>
    <property type="evidence" value="ECO:0007669"/>
    <property type="project" value="UniProtKB-SubCell"/>
</dbReference>
<dbReference type="Pfam" id="PF00001">
    <property type="entry name" value="7tm_1"/>
    <property type="match status" value="1"/>
</dbReference>
<dbReference type="GeneID" id="107381029"/>
<dbReference type="InterPro" id="IPR000276">
    <property type="entry name" value="GPCR_Rhodpsn"/>
</dbReference>
<dbReference type="Proteomes" id="UP000822369">
    <property type="component" value="Chromosome 9"/>
</dbReference>
<reference evidence="15" key="2">
    <citation type="submission" date="2020-03" db="EMBL/GenBank/DDBJ databases">
        <title>Intra-Species Differences in Population Size shape Life History and Genome Evolution.</title>
        <authorList>
            <person name="Willemsen D."/>
            <person name="Cui R."/>
            <person name="Valenzano D.R."/>
        </authorList>
    </citation>
    <scope>NUCLEOTIDE SEQUENCE</scope>
    <source>
        <strain evidence="15">GRZ</strain>
        <tissue evidence="15">Whole</tissue>
    </source>
</reference>
<keyword evidence="7 13" id="KW-0472">Membrane</keyword>
<evidence type="ECO:0000256" key="10">
    <source>
        <dbReference type="ARBA" id="ARBA00023224"/>
    </source>
</evidence>
<reference evidence="16" key="1">
    <citation type="submission" date="2014-08" db="EMBL/GenBank/DDBJ databases">
        <authorList>
            <person name="Senf B."/>
            <person name="Petzold A."/>
            <person name="Downie B.R."/>
            <person name="Koch P."/>
            <person name="Platzer M."/>
        </authorList>
    </citation>
    <scope>NUCLEOTIDE SEQUENCE [LARGE SCALE GENOMIC DNA]</scope>
    <source>
        <strain evidence="16">GRZ</strain>
    </source>
</reference>
<dbReference type="GO" id="GO:0004960">
    <property type="term" value="F:thromboxane receptor activity"/>
    <property type="evidence" value="ECO:0007669"/>
    <property type="project" value="InterPro"/>
</dbReference>
<evidence type="ECO:0000256" key="3">
    <source>
        <dbReference type="ARBA" id="ARBA00022475"/>
    </source>
</evidence>
<feature type="transmembrane region" description="Helical" evidence="13">
    <location>
        <begin position="106"/>
        <end position="127"/>
    </location>
</feature>
<evidence type="ECO:0000256" key="11">
    <source>
        <dbReference type="ARBA" id="ARBA00029815"/>
    </source>
</evidence>
<evidence type="ECO:0000259" key="14">
    <source>
        <dbReference type="PROSITE" id="PS50262"/>
    </source>
</evidence>
<proteinExistence type="inferred from homology"/>
<dbReference type="PRINTS" id="PR00429">
    <property type="entry name" value="THROMBOXANER"/>
</dbReference>
<dbReference type="GO" id="GO:0004957">
    <property type="term" value="F:prostaglandin E receptor activity"/>
    <property type="evidence" value="ECO:0007669"/>
    <property type="project" value="TreeGrafter"/>
</dbReference>
<keyword evidence="6 12" id="KW-0297">G-protein coupled receptor</keyword>
<dbReference type="Proteomes" id="UP000694548">
    <property type="component" value="Chromosome sgr06"/>
</dbReference>
<dbReference type="AlphaFoldDB" id="A0A8C6NIQ7"/>
<evidence type="ECO:0000256" key="1">
    <source>
        <dbReference type="ARBA" id="ARBA00004651"/>
    </source>
</evidence>
<dbReference type="PRINTS" id="PR00237">
    <property type="entry name" value="GPCRRHODOPSN"/>
</dbReference>
<dbReference type="Ensembl" id="ENSNFUT00015004359.1">
    <property type="protein sequence ID" value="ENSNFUP00015004126.1"/>
    <property type="gene ID" value="ENSNFUG00015002076.1"/>
</dbReference>
<feature type="domain" description="G-protein coupled receptors family 1 profile" evidence="14">
    <location>
        <begin position="34"/>
        <end position="310"/>
    </location>
</feature>
<evidence type="ECO:0000256" key="4">
    <source>
        <dbReference type="ARBA" id="ARBA00022692"/>
    </source>
</evidence>
<dbReference type="GO" id="GO:0071380">
    <property type="term" value="P:cellular response to prostaglandin E stimulus"/>
    <property type="evidence" value="ECO:0007669"/>
    <property type="project" value="TreeGrafter"/>
</dbReference>
<gene>
    <name evidence="16" type="primary">PTGER2</name>
    <name evidence="15" type="ORF">G4P62_006858</name>
</gene>
<organism evidence="16 17">
    <name type="scientific">Nothobranchius furzeri</name>
    <name type="common">Turquoise killifish</name>
    <dbReference type="NCBI Taxonomy" id="105023"/>
    <lineage>
        <taxon>Eukaryota</taxon>
        <taxon>Metazoa</taxon>
        <taxon>Chordata</taxon>
        <taxon>Craniata</taxon>
        <taxon>Vertebrata</taxon>
        <taxon>Euteleostomi</taxon>
        <taxon>Actinopterygii</taxon>
        <taxon>Neopterygii</taxon>
        <taxon>Teleostei</taxon>
        <taxon>Neoteleostei</taxon>
        <taxon>Acanthomorphata</taxon>
        <taxon>Ovalentaria</taxon>
        <taxon>Atherinomorphae</taxon>
        <taxon>Cyprinodontiformes</taxon>
        <taxon>Nothobranchiidae</taxon>
        <taxon>Nothobranchius</taxon>
    </lineage>
</organism>
<evidence type="ECO:0000256" key="5">
    <source>
        <dbReference type="ARBA" id="ARBA00022989"/>
    </source>
</evidence>
<reference evidence="16" key="3">
    <citation type="submission" date="2025-05" db="UniProtKB">
        <authorList>
            <consortium name="Ensembl"/>
        </authorList>
    </citation>
    <scope>IDENTIFICATION</scope>
</reference>
<dbReference type="InterPro" id="IPR008365">
    <property type="entry name" value="Prostanoid_rcpt"/>
</dbReference>
<dbReference type="GO" id="GO:0007189">
    <property type="term" value="P:adenylate cyclase-activating G protein-coupled receptor signaling pathway"/>
    <property type="evidence" value="ECO:0007669"/>
    <property type="project" value="TreeGrafter"/>
</dbReference>
<dbReference type="KEGG" id="nfu:107381029"/>
<feature type="transmembrane region" description="Helical" evidence="13">
    <location>
        <begin position="20"/>
        <end position="42"/>
    </location>
</feature>
<feature type="transmembrane region" description="Helical" evidence="13">
    <location>
        <begin position="147"/>
        <end position="168"/>
    </location>
</feature>
<protein>
    <recommendedName>
        <fullName evidence="2">Thromboxane A2 receptor</fullName>
    </recommendedName>
    <alternativeName>
        <fullName evidence="11">Prostanoid TP receptor</fullName>
    </alternativeName>
</protein>
<dbReference type="PANTHER" id="PTHR11866">
    <property type="entry name" value="G-PROTEIN COUPLED RECEPTOR FAMILY 1 MEMBER"/>
    <property type="match status" value="1"/>
</dbReference>
<keyword evidence="3" id="KW-1003">Cell membrane</keyword>
<dbReference type="InterPro" id="IPR017452">
    <property type="entry name" value="GPCR_Rhodpsn_7TM"/>
</dbReference>
<name>A0A8C6NIQ7_NOTFU</name>
<evidence type="ECO:0000256" key="9">
    <source>
        <dbReference type="ARBA" id="ARBA00023180"/>
    </source>
</evidence>
<dbReference type="InterPro" id="IPR001105">
    <property type="entry name" value="Thbox_rcpt"/>
</dbReference>
<dbReference type="GO" id="GO:0007204">
    <property type="term" value="P:positive regulation of cytosolic calcium ion concentration"/>
    <property type="evidence" value="ECO:0007669"/>
    <property type="project" value="TreeGrafter"/>
</dbReference>
<dbReference type="EMBL" id="JAAVVJ010000009">
    <property type="protein sequence ID" value="KAF7214866.1"/>
    <property type="molecule type" value="Genomic_DNA"/>
</dbReference>
<evidence type="ECO:0000313" key="17">
    <source>
        <dbReference type="Proteomes" id="UP000694548"/>
    </source>
</evidence>
<keyword evidence="8 12" id="KW-0675">Receptor</keyword>